<gene>
    <name evidence="2" type="ORF">BXYJ_LOCUS14552</name>
</gene>
<organism evidence="3 5">
    <name type="scientific">Bursaphelenchus xylophilus</name>
    <name type="common">Pinewood nematode worm</name>
    <name type="synonym">Aphelenchoides xylophilus</name>
    <dbReference type="NCBI Taxonomy" id="6326"/>
    <lineage>
        <taxon>Eukaryota</taxon>
        <taxon>Metazoa</taxon>
        <taxon>Ecdysozoa</taxon>
        <taxon>Nematoda</taxon>
        <taxon>Chromadorea</taxon>
        <taxon>Rhabditida</taxon>
        <taxon>Tylenchina</taxon>
        <taxon>Tylenchomorpha</taxon>
        <taxon>Aphelenchoidea</taxon>
        <taxon>Aphelenchoididae</taxon>
        <taxon>Bursaphelenchus</taxon>
    </lineage>
</organism>
<feature type="region of interest" description="Disordered" evidence="1">
    <location>
        <begin position="1"/>
        <end position="44"/>
    </location>
</feature>
<name>A0A1I7SMK8_BURXY</name>
<evidence type="ECO:0000256" key="1">
    <source>
        <dbReference type="SAM" id="MobiDB-lite"/>
    </source>
</evidence>
<dbReference type="Proteomes" id="UP000582659">
    <property type="component" value="Unassembled WGS sequence"/>
</dbReference>
<dbReference type="Proteomes" id="UP000095284">
    <property type="component" value="Unplaced"/>
</dbReference>
<accession>A0A1I7SMK8</accession>
<dbReference type="AlphaFoldDB" id="A0A1I7SMK8"/>
<dbReference type="EMBL" id="CAJFDI010000006">
    <property type="protein sequence ID" value="CAD5234461.1"/>
    <property type="molecule type" value="Genomic_DNA"/>
</dbReference>
<sequence>MKTFGGQRFANEDKSRRHCADRRPMAGEDLVSRTSPPPPLPTNPPFLAFQTLEASIEPLLNTPRLEGEGILFRLLTTLKLPKQPVL</sequence>
<proteinExistence type="predicted"/>
<protein>
    <submittedName>
        <fullName evidence="2">(pine wood nematode) hypothetical protein</fullName>
    </submittedName>
</protein>
<keyword evidence="4" id="KW-1185">Reference proteome</keyword>
<reference evidence="5" key="1">
    <citation type="submission" date="2016-11" db="UniProtKB">
        <authorList>
            <consortium name="WormBaseParasite"/>
        </authorList>
    </citation>
    <scope>IDENTIFICATION</scope>
</reference>
<reference evidence="2" key="2">
    <citation type="submission" date="2020-09" db="EMBL/GenBank/DDBJ databases">
        <authorList>
            <person name="Kikuchi T."/>
        </authorList>
    </citation>
    <scope>NUCLEOTIDE SEQUENCE</scope>
    <source>
        <strain evidence="2">Ka4C1</strain>
    </source>
</reference>
<dbReference type="Proteomes" id="UP000659654">
    <property type="component" value="Unassembled WGS sequence"/>
</dbReference>
<dbReference type="EMBL" id="CAJFCV020000006">
    <property type="protein sequence ID" value="CAG9130267.1"/>
    <property type="molecule type" value="Genomic_DNA"/>
</dbReference>
<evidence type="ECO:0000313" key="2">
    <source>
        <dbReference type="EMBL" id="CAD5234461.1"/>
    </source>
</evidence>
<evidence type="ECO:0000313" key="3">
    <source>
        <dbReference type="Proteomes" id="UP000095284"/>
    </source>
</evidence>
<dbReference type="WBParaSite" id="BXY_1429300.1">
    <property type="protein sequence ID" value="BXY_1429300.1"/>
    <property type="gene ID" value="BXY_1429300"/>
</dbReference>
<feature type="compositionally biased region" description="Pro residues" evidence="1">
    <location>
        <begin position="35"/>
        <end position="44"/>
    </location>
</feature>
<evidence type="ECO:0000313" key="4">
    <source>
        <dbReference type="Proteomes" id="UP000659654"/>
    </source>
</evidence>
<evidence type="ECO:0000313" key="5">
    <source>
        <dbReference type="WBParaSite" id="BXY_1429300.1"/>
    </source>
</evidence>